<gene>
    <name evidence="2" type="ORF">RBB84_24975</name>
</gene>
<evidence type="ECO:0000259" key="1">
    <source>
        <dbReference type="Pfam" id="PF08708"/>
    </source>
</evidence>
<sequence>MTDRGGSHAEDWEQLWLPLWPLATDDLLLGVYRMPRHDALERRYLEANPQALSNLLVVDVDHPDAALRTLSAAGNHPLPNAIVENPRNGHAHAVWALTEPFTRTEYARRKPLAYAAAVTEGLRRAVDGDAAYSGLMTKNPTHSAWATHWIHPAPRSLAELEHGLGRHMPPPRWRQSKRRRENPVGLGRNCALFESARTWAYREIRYHWGDPAGLDRAIWAEAAQINTAFSEPLPDSEVRAIAASIHRWIVTKSRMWADGPVVYEATFVAMQSARGRKSGKVMTPAKIEANRRRATKFDRDLVWKEATDGS</sequence>
<dbReference type="RefSeq" id="WP_024100495.1">
    <property type="nucleotide sequence ID" value="NZ_CP132971.1"/>
</dbReference>
<dbReference type="Gene3D" id="1.10.340.50">
    <property type="match status" value="1"/>
</dbReference>
<keyword evidence="2" id="KW-0614">Plasmid</keyword>
<proteinExistence type="predicted"/>
<organism evidence="2">
    <name type="scientific">Rhodococcus sp. D-6</name>
    <dbReference type="NCBI Taxonomy" id="1387842"/>
    <lineage>
        <taxon>Bacteria</taxon>
        <taxon>Bacillati</taxon>
        <taxon>Actinomycetota</taxon>
        <taxon>Actinomycetes</taxon>
        <taxon>Mycobacteriales</taxon>
        <taxon>Nocardiaceae</taxon>
        <taxon>Rhodococcus</taxon>
    </lineage>
</organism>
<dbReference type="InterPro" id="IPR004322">
    <property type="entry name" value="Plasmid_replicase_bac"/>
</dbReference>
<dbReference type="InterPro" id="IPR014820">
    <property type="entry name" value="PriCT_1"/>
</dbReference>
<dbReference type="EMBL" id="CP132971">
    <property type="protein sequence ID" value="XBW06985.1"/>
    <property type="molecule type" value="Genomic_DNA"/>
</dbReference>
<evidence type="ECO:0000313" key="2">
    <source>
        <dbReference type="EMBL" id="XBW06985.1"/>
    </source>
</evidence>
<feature type="domain" description="Primase C-terminal 1" evidence="1">
    <location>
        <begin position="186"/>
        <end position="248"/>
    </location>
</feature>
<dbReference type="KEGG" id="rhox:RBB84_24975"/>
<dbReference type="GeneID" id="29940062"/>
<name>A0AAU7V6P3_9NOCA</name>
<geneLocation type="plasmid" evidence="2">
    <name>p1-D-6</name>
</geneLocation>
<dbReference type="Pfam" id="PF08708">
    <property type="entry name" value="PriCT_1"/>
    <property type="match status" value="1"/>
</dbReference>
<protein>
    <submittedName>
        <fullName evidence="2">Replication initiation protein</fullName>
    </submittedName>
</protein>
<accession>A0AAU7V6P3</accession>
<dbReference type="AlphaFoldDB" id="A0AAU7V6P3"/>
<reference evidence="2" key="1">
    <citation type="submission" date="2023-08" db="EMBL/GenBank/DDBJ databases">
        <title>The novel hydrolase IpcH responsible for the initial isoprocarb degradation step in Rhodococcus sp. D-6.</title>
        <authorList>
            <person name="Zhu Q."/>
        </authorList>
    </citation>
    <scope>NUCLEOTIDE SEQUENCE</scope>
    <source>
        <strain evidence="2">D-6</strain>
        <plasmid evidence="2">p1-D-6</plasmid>
    </source>
</reference>
<dbReference type="Pfam" id="PF03090">
    <property type="entry name" value="Replicase"/>
    <property type="match status" value="1"/>
</dbReference>